<evidence type="ECO:0000313" key="2">
    <source>
        <dbReference type="Proteomes" id="UP000186817"/>
    </source>
</evidence>
<dbReference type="AlphaFoldDB" id="A0A1Q9D6H7"/>
<protein>
    <submittedName>
        <fullName evidence="1">Uncharacterized protein</fullName>
    </submittedName>
</protein>
<comment type="caution">
    <text evidence="1">The sequence shown here is derived from an EMBL/GenBank/DDBJ whole genome shotgun (WGS) entry which is preliminary data.</text>
</comment>
<dbReference type="Proteomes" id="UP000186817">
    <property type="component" value="Unassembled WGS sequence"/>
</dbReference>
<name>A0A1Q9D6H7_SYMMI</name>
<organism evidence="1 2">
    <name type="scientific">Symbiodinium microadriaticum</name>
    <name type="common">Dinoflagellate</name>
    <name type="synonym">Zooxanthella microadriatica</name>
    <dbReference type="NCBI Taxonomy" id="2951"/>
    <lineage>
        <taxon>Eukaryota</taxon>
        <taxon>Sar</taxon>
        <taxon>Alveolata</taxon>
        <taxon>Dinophyceae</taxon>
        <taxon>Suessiales</taxon>
        <taxon>Symbiodiniaceae</taxon>
        <taxon>Symbiodinium</taxon>
    </lineage>
</organism>
<proteinExistence type="predicted"/>
<sequence length="143" mass="15027">MAWPSQVRRMTCALPHIVATFDDETDPDCCLPKLLNSIGAFEGQEPPPRIAELWMKSGAEFHVCRSHPTCFTEPGQVAISDIRQQAVALGGGFKNTTVKSGGAHAAGEKRGASSNMSSSCGGVGWDLLGIGRVGLCQPASGSR</sequence>
<evidence type="ECO:0000313" key="1">
    <source>
        <dbReference type="EMBL" id="OLP90791.1"/>
    </source>
</evidence>
<gene>
    <name evidence="1" type="ORF">AK812_SmicGene27610</name>
</gene>
<reference evidence="1 2" key="1">
    <citation type="submission" date="2016-02" db="EMBL/GenBank/DDBJ databases">
        <title>Genome analysis of coral dinoflagellate symbionts highlights evolutionary adaptations to a symbiotic lifestyle.</title>
        <authorList>
            <person name="Aranda M."/>
            <person name="Li Y."/>
            <person name="Liew Y.J."/>
            <person name="Baumgarten S."/>
            <person name="Simakov O."/>
            <person name="Wilson M."/>
            <person name="Piel J."/>
            <person name="Ashoor H."/>
            <person name="Bougouffa S."/>
            <person name="Bajic V.B."/>
            <person name="Ryu T."/>
            <person name="Ravasi T."/>
            <person name="Bayer T."/>
            <person name="Micklem G."/>
            <person name="Kim H."/>
            <person name="Bhak J."/>
            <person name="Lajeunesse T.C."/>
            <person name="Voolstra C.R."/>
        </authorList>
    </citation>
    <scope>NUCLEOTIDE SEQUENCE [LARGE SCALE GENOMIC DNA]</scope>
    <source>
        <strain evidence="1 2">CCMP2467</strain>
    </source>
</reference>
<accession>A0A1Q9D6H7</accession>
<keyword evidence="2" id="KW-1185">Reference proteome</keyword>
<dbReference type="EMBL" id="LSRX01000695">
    <property type="protein sequence ID" value="OLP90791.1"/>
    <property type="molecule type" value="Genomic_DNA"/>
</dbReference>